<evidence type="ECO:0000259" key="7">
    <source>
        <dbReference type="Pfam" id="PF04893"/>
    </source>
</evidence>
<evidence type="ECO:0000256" key="4">
    <source>
        <dbReference type="ARBA" id="ARBA00022989"/>
    </source>
</evidence>
<protein>
    <recommendedName>
        <fullName evidence="6">Protein YIP</fullName>
    </recommendedName>
</protein>
<evidence type="ECO:0000313" key="8">
    <source>
        <dbReference type="EMBL" id="KAL0571254.1"/>
    </source>
</evidence>
<keyword evidence="3 6" id="KW-0812">Transmembrane</keyword>
<gene>
    <name evidence="8" type="ORF">V5O48_010702</name>
</gene>
<dbReference type="PANTHER" id="PTHR12822">
    <property type="entry name" value="PROTEIN YIPF"/>
    <property type="match status" value="1"/>
</dbReference>
<comment type="subcellular location">
    <subcellularLocation>
        <location evidence="6">Golgi apparatus membrane</location>
        <topology evidence="6">Multi-pass membrane protein</topology>
    </subcellularLocation>
    <subcellularLocation>
        <location evidence="1">Membrane</location>
        <topology evidence="1">Multi-pass membrane protein</topology>
    </subcellularLocation>
</comment>
<evidence type="ECO:0000256" key="3">
    <source>
        <dbReference type="ARBA" id="ARBA00022692"/>
    </source>
</evidence>
<evidence type="ECO:0000313" key="9">
    <source>
        <dbReference type="Proteomes" id="UP001465976"/>
    </source>
</evidence>
<organism evidence="8 9">
    <name type="scientific">Marasmius crinis-equi</name>
    <dbReference type="NCBI Taxonomy" id="585013"/>
    <lineage>
        <taxon>Eukaryota</taxon>
        <taxon>Fungi</taxon>
        <taxon>Dikarya</taxon>
        <taxon>Basidiomycota</taxon>
        <taxon>Agaricomycotina</taxon>
        <taxon>Agaricomycetes</taxon>
        <taxon>Agaricomycetidae</taxon>
        <taxon>Agaricales</taxon>
        <taxon>Marasmiineae</taxon>
        <taxon>Marasmiaceae</taxon>
        <taxon>Marasmius</taxon>
    </lineage>
</organism>
<keyword evidence="9" id="KW-1185">Reference proteome</keyword>
<dbReference type="Pfam" id="PF04893">
    <property type="entry name" value="Yip1"/>
    <property type="match status" value="1"/>
</dbReference>
<evidence type="ECO:0000256" key="6">
    <source>
        <dbReference type="RuleBase" id="RU361264"/>
    </source>
</evidence>
<dbReference type="Proteomes" id="UP001465976">
    <property type="component" value="Unassembled WGS sequence"/>
</dbReference>
<feature type="transmembrane region" description="Helical" evidence="6">
    <location>
        <begin position="102"/>
        <end position="126"/>
    </location>
</feature>
<dbReference type="InterPro" id="IPR039765">
    <property type="entry name" value="Yip5/YIPF1/YIPF2"/>
</dbReference>
<accession>A0ABR3F7N3</accession>
<feature type="transmembrane region" description="Helical" evidence="6">
    <location>
        <begin position="138"/>
        <end position="160"/>
    </location>
</feature>
<comment type="caution">
    <text evidence="8">The sequence shown here is derived from an EMBL/GenBank/DDBJ whole genome shotgun (WGS) entry which is preliminary data.</text>
</comment>
<evidence type="ECO:0000256" key="2">
    <source>
        <dbReference type="ARBA" id="ARBA00010596"/>
    </source>
</evidence>
<dbReference type="InterPro" id="IPR006977">
    <property type="entry name" value="Yip1_dom"/>
</dbReference>
<keyword evidence="5 6" id="KW-0472">Membrane</keyword>
<feature type="transmembrane region" description="Helical" evidence="6">
    <location>
        <begin position="172"/>
        <end position="192"/>
    </location>
</feature>
<sequence length="332" mass="36161">MAYVAVDADERLEEGTEGLQFKSFLGADPSAGGAGVGNADRGYLQDQPHNRKSGGFWTVEYYQPYFDIDTKTVLTRCYSTLIPTLTDYFSTHLNPPDLYGPFWTLTTLIFTLFLSSSLAASVSSYLSDPDQQYDYKFSLLSIAVGIVYAYGIAVPILLWLALRYLGVGEWSIVEAVAIWGYAMFVWIPVSILNVIPYEIVRWVLSLVAFASSGYFLVRNVYPILASAEAKATRLSIIGIAVLHAGVALSFQVLFFSYYVIPSGGPKLGLPGSTDPADPTDTMSASTIPSGRIDMNAQRSLSFNLTVITVISGEAVQRSTPNANREGSGIKVD</sequence>
<evidence type="ECO:0000256" key="5">
    <source>
        <dbReference type="ARBA" id="ARBA00023136"/>
    </source>
</evidence>
<comment type="similarity">
    <text evidence="2 6">Belongs to the YIP1 family.</text>
</comment>
<feature type="domain" description="Yip1" evidence="7">
    <location>
        <begin position="87"/>
        <end position="247"/>
    </location>
</feature>
<feature type="transmembrane region" description="Helical" evidence="6">
    <location>
        <begin position="199"/>
        <end position="217"/>
    </location>
</feature>
<feature type="transmembrane region" description="Helical" evidence="6">
    <location>
        <begin position="237"/>
        <end position="260"/>
    </location>
</feature>
<dbReference type="PANTHER" id="PTHR12822:SF2">
    <property type="entry name" value="PROTEIN YIPF"/>
    <property type="match status" value="1"/>
</dbReference>
<reference evidence="8 9" key="1">
    <citation type="submission" date="2024-02" db="EMBL/GenBank/DDBJ databases">
        <title>A draft genome for the cacao thread blight pathogen Marasmius crinis-equi.</title>
        <authorList>
            <person name="Cohen S.P."/>
            <person name="Baruah I.K."/>
            <person name="Amoako-Attah I."/>
            <person name="Bukari Y."/>
            <person name="Meinhardt L.W."/>
            <person name="Bailey B.A."/>
        </authorList>
    </citation>
    <scope>NUCLEOTIDE SEQUENCE [LARGE SCALE GENOMIC DNA]</scope>
    <source>
        <strain evidence="8 9">GH-76</strain>
    </source>
</reference>
<proteinExistence type="inferred from homology"/>
<dbReference type="EMBL" id="JBAHYK010000796">
    <property type="protein sequence ID" value="KAL0571254.1"/>
    <property type="molecule type" value="Genomic_DNA"/>
</dbReference>
<evidence type="ECO:0000256" key="1">
    <source>
        <dbReference type="ARBA" id="ARBA00004141"/>
    </source>
</evidence>
<keyword evidence="4 6" id="KW-1133">Transmembrane helix</keyword>
<name>A0ABR3F7N3_9AGAR</name>